<dbReference type="AlphaFoldDB" id="A0A4C1ZL08"/>
<dbReference type="GO" id="GO:0005911">
    <property type="term" value="C:cell-cell junction"/>
    <property type="evidence" value="ECO:0007669"/>
    <property type="project" value="TreeGrafter"/>
</dbReference>
<evidence type="ECO:0000256" key="7">
    <source>
        <dbReference type="SAM" id="Phobius"/>
    </source>
</evidence>
<dbReference type="GO" id="GO:0098609">
    <property type="term" value="P:cell-cell adhesion"/>
    <property type="evidence" value="ECO:0007669"/>
    <property type="project" value="TreeGrafter"/>
</dbReference>
<dbReference type="STRING" id="151549.A0A4C1ZL08"/>
<accession>A0A4C1ZL08</accession>
<dbReference type="InterPro" id="IPR036179">
    <property type="entry name" value="Ig-like_dom_sf"/>
</dbReference>
<evidence type="ECO:0000256" key="4">
    <source>
        <dbReference type="ARBA" id="ARBA00023180"/>
    </source>
</evidence>
<evidence type="ECO:0000259" key="8">
    <source>
        <dbReference type="PROSITE" id="PS50835"/>
    </source>
</evidence>
<dbReference type="GO" id="GO:0050839">
    <property type="term" value="F:cell adhesion molecule binding"/>
    <property type="evidence" value="ECO:0007669"/>
    <property type="project" value="TreeGrafter"/>
</dbReference>
<evidence type="ECO:0000256" key="2">
    <source>
        <dbReference type="ARBA" id="ARBA00023136"/>
    </source>
</evidence>
<keyword evidence="4" id="KW-0325">Glycoprotein</keyword>
<protein>
    <submittedName>
        <fullName evidence="9">Irregular chiasm C-roughest protein</fullName>
    </submittedName>
</protein>
<proteinExistence type="predicted"/>
<dbReference type="OrthoDB" id="6413693at2759"/>
<keyword evidence="2 7" id="KW-0472">Membrane</keyword>
<keyword evidence="7" id="KW-0812">Transmembrane</keyword>
<dbReference type="GO" id="GO:0005886">
    <property type="term" value="C:plasma membrane"/>
    <property type="evidence" value="ECO:0007669"/>
    <property type="project" value="TreeGrafter"/>
</dbReference>
<name>A0A4C1ZL08_EUMVA</name>
<dbReference type="Proteomes" id="UP000299102">
    <property type="component" value="Unassembled WGS sequence"/>
</dbReference>
<organism evidence="9 10">
    <name type="scientific">Eumeta variegata</name>
    <name type="common">Bagworm moth</name>
    <name type="synonym">Eumeta japonica</name>
    <dbReference type="NCBI Taxonomy" id="151549"/>
    <lineage>
        <taxon>Eukaryota</taxon>
        <taxon>Metazoa</taxon>
        <taxon>Ecdysozoa</taxon>
        <taxon>Arthropoda</taxon>
        <taxon>Hexapoda</taxon>
        <taxon>Insecta</taxon>
        <taxon>Pterygota</taxon>
        <taxon>Neoptera</taxon>
        <taxon>Endopterygota</taxon>
        <taxon>Lepidoptera</taxon>
        <taxon>Glossata</taxon>
        <taxon>Ditrysia</taxon>
        <taxon>Tineoidea</taxon>
        <taxon>Psychidae</taxon>
        <taxon>Oiketicinae</taxon>
        <taxon>Eumeta</taxon>
    </lineage>
</organism>
<dbReference type="Pfam" id="PF13927">
    <property type="entry name" value="Ig_3"/>
    <property type="match status" value="2"/>
</dbReference>
<feature type="domain" description="Ig-like" evidence="8">
    <location>
        <begin position="217"/>
        <end position="310"/>
    </location>
</feature>
<keyword evidence="5" id="KW-0393">Immunoglobulin domain</keyword>
<keyword evidence="10" id="KW-1185">Reference proteome</keyword>
<reference evidence="9 10" key="1">
    <citation type="journal article" date="2019" name="Commun. Biol.">
        <title>The bagworm genome reveals a unique fibroin gene that provides high tensile strength.</title>
        <authorList>
            <person name="Kono N."/>
            <person name="Nakamura H."/>
            <person name="Ohtoshi R."/>
            <person name="Tomita M."/>
            <person name="Numata K."/>
            <person name="Arakawa K."/>
        </authorList>
    </citation>
    <scope>NUCLEOTIDE SEQUENCE [LARGE SCALE GENOMIC DNA]</scope>
</reference>
<evidence type="ECO:0000256" key="5">
    <source>
        <dbReference type="ARBA" id="ARBA00023319"/>
    </source>
</evidence>
<evidence type="ECO:0000256" key="1">
    <source>
        <dbReference type="ARBA" id="ARBA00004479"/>
    </source>
</evidence>
<dbReference type="EMBL" id="BGZK01001881">
    <property type="protein sequence ID" value="GBP87754.1"/>
    <property type="molecule type" value="Genomic_DNA"/>
</dbReference>
<comment type="caution">
    <text evidence="9">The sequence shown here is derived from an EMBL/GenBank/DDBJ whole genome shotgun (WGS) entry which is preliminary data.</text>
</comment>
<feature type="transmembrane region" description="Helical" evidence="7">
    <location>
        <begin position="317"/>
        <end position="342"/>
    </location>
</feature>
<dbReference type="Gene3D" id="2.60.40.10">
    <property type="entry name" value="Immunoglobulins"/>
    <property type="match status" value="3"/>
</dbReference>
<dbReference type="SMART" id="SM00409">
    <property type="entry name" value="IG"/>
    <property type="match status" value="3"/>
</dbReference>
<sequence>MLSGVGTAAVYFWGGLRPGPVLTAARFYRVFVDAPLVKYAPKVNVQVKHGSINGKIPEGANVVVECVADANPTNLTFKWYINEELAPGNHTTEMHIKNVTRDYNDAIIKCVVYNDVGKSEESETLEVTYAPTFRNLPQDTEAEIGSVVTLSCDVDGHPAPEIRWLHYEDDHIIRVGRTPNLTITLDTHTSGRYMCKATVEGYPDVEADATVYIKGPPKILSNRTQFGTQGDSVKVECAAFAIPRLESIVWLFDGKEIDSLHDQDFTFQEDLSPGGIVNSTLLIRETQSHHFGTYKCNVSNEYGSDSLEIALKANKTFPLLLILFGVMSGTVMVTAMIMLVILCQRKQRKSKPATVTEKPDVTVTAEELYKENDRNSNISDLKLELRQANGNCEVHRSHPSFNNRLVHLVPCQQDYSNTGSDSTLCSNAKLGSGIPLAGSVPLSSINQNNYNPYRYSNDYSDPAYADCYKVNGYGNGYQSYVHYGPEYAPAALRVQSPTHNSDKLTPNRSVNGSLPRSVDSTSTVQYNPGNSQSNSLQRSIAKRDSSSALNSLGLPPPGSEGT</sequence>
<feature type="domain" description="Ig-like" evidence="8">
    <location>
        <begin position="131"/>
        <end position="212"/>
    </location>
</feature>
<dbReference type="InterPro" id="IPR051275">
    <property type="entry name" value="Cell_adhesion_signaling"/>
</dbReference>
<dbReference type="SMART" id="SM00408">
    <property type="entry name" value="IGc2"/>
    <property type="match status" value="3"/>
</dbReference>
<keyword evidence="7" id="KW-1133">Transmembrane helix</keyword>
<gene>
    <name evidence="9" type="primary">rst</name>
    <name evidence="9" type="ORF">EVAR_61942_1</name>
</gene>
<dbReference type="InterPro" id="IPR003598">
    <property type="entry name" value="Ig_sub2"/>
</dbReference>
<dbReference type="SUPFAM" id="SSF48726">
    <property type="entry name" value="Immunoglobulin"/>
    <property type="match status" value="2"/>
</dbReference>
<feature type="compositionally biased region" description="Polar residues" evidence="6">
    <location>
        <begin position="497"/>
        <end position="538"/>
    </location>
</feature>
<dbReference type="PANTHER" id="PTHR11640:SF31">
    <property type="entry name" value="IRREGULAR CHIASM C-ROUGHEST PROTEIN-RELATED"/>
    <property type="match status" value="1"/>
</dbReference>
<feature type="region of interest" description="Disordered" evidence="6">
    <location>
        <begin position="497"/>
        <end position="562"/>
    </location>
</feature>
<evidence type="ECO:0000256" key="3">
    <source>
        <dbReference type="ARBA" id="ARBA00023157"/>
    </source>
</evidence>
<evidence type="ECO:0000256" key="6">
    <source>
        <dbReference type="SAM" id="MobiDB-lite"/>
    </source>
</evidence>
<dbReference type="PANTHER" id="PTHR11640">
    <property type="entry name" value="NEPHRIN"/>
    <property type="match status" value="1"/>
</dbReference>
<dbReference type="InterPro" id="IPR007110">
    <property type="entry name" value="Ig-like_dom"/>
</dbReference>
<evidence type="ECO:0000313" key="9">
    <source>
        <dbReference type="EMBL" id="GBP87754.1"/>
    </source>
</evidence>
<comment type="subcellular location">
    <subcellularLocation>
        <location evidence="1">Membrane</location>
        <topology evidence="1">Single-pass type I membrane protein</topology>
    </subcellularLocation>
</comment>
<dbReference type="InterPro" id="IPR003599">
    <property type="entry name" value="Ig_sub"/>
</dbReference>
<evidence type="ECO:0000313" key="10">
    <source>
        <dbReference type="Proteomes" id="UP000299102"/>
    </source>
</evidence>
<keyword evidence="3" id="KW-1015">Disulfide bond</keyword>
<dbReference type="PROSITE" id="PS50835">
    <property type="entry name" value="IG_LIKE"/>
    <property type="match status" value="3"/>
</dbReference>
<dbReference type="InterPro" id="IPR013783">
    <property type="entry name" value="Ig-like_fold"/>
</dbReference>
<feature type="domain" description="Ig-like" evidence="8">
    <location>
        <begin position="41"/>
        <end position="128"/>
    </location>
</feature>